<dbReference type="EMBL" id="CP154858">
    <property type="protein sequence ID" value="XDT72979.1"/>
    <property type="molecule type" value="Genomic_DNA"/>
</dbReference>
<dbReference type="KEGG" id="tcd:AAIA72_03055"/>
<dbReference type="AlphaFoldDB" id="A0AB39UYE2"/>
<organism evidence="1">
    <name type="scientific">Thermohahella caldifontis</name>
    <dbReference type="NCBI Taxonomy" id="3142973"/>
    <lineage>
        <taxon>Bacteria</taxon>
        <taxon>Pseudomonadati</taxon>
        <taxon>Pseudomonadota</taxon>
        <taxon>Gammaproteobacteria</taxon>
        <taxon>Oceanospirillales</taxon>
        <taxon>Hahellaceae</taxon>
        <taxon>Thermohahella</taxon>
    </lineage>
</organism>
<protein>
    <recommendedName>
        <fullName evidence="2">TIGR03016 family PEP-CTERM system-associated outer membrane protein</fullName>
    </recommendedName>
</protein>
<accession>A0AB39UYE2</accession>
<reference evidence="1" key="1">
    <citation type="submission" date="2024-05" db="EMBL/GenBank/DDBJ databases">
        <title>Genome sequencing of novel strain.</title>
        <authorList>
            <person name="Ganbat D."/>
            <person name="Ganbat S."/>
            <person name="Lee S.-J."/>
        </authorList>
    </citation>
    <scope>NUCLEOTIDE SEQUENCE</scope>
    <source>
        <strain evidence="1">SMD15-11</strain>
    </source>
</reference>
<name>A0AB39UYE2_9GAMM</name>
<proteinExistence type="predicted"/>
<gene>
    <name evidence="1" type="ORF">AAIA72_03055</name>
</gene>
<evidence type="ECO:0008006" key="2">
    <source>
        <dbReference type="Google" id="ProtNLM"/>
    </source>
</evidence>
<sequence>MTDIRRTLVLIAWAVPAITVAEPLELGASAGLTWSDNMRLASQQEESDLLETLDVTLAHRLAKSQVRWDTALDLGFERYQQDSYDDKITGEGSISALWRPDPRFDLTLSDRLSQERINRSDALTPDNRTQQNVLSIEPGLNLYQNTPWPVRLSYAHVRTDYSKASQVDSVRNRVSARVSHALSPVVTAGLAASHEVTDFDDDSQNTRNEAVFTWSRILPSGMVDLQLGGVTLEAETGSLTRDDSGVSASLSWTHRLPGRARFNLFLEHTLDDSGSDRQAFAADGRLLNENYSQSSKITRGIGTLTWQATGRDTTEVSAGYSRETELGQSQNSTQLTLDINQSHRINTLASAGIRAAWQRDASVTGFDTNLGTLAVWYQRTLSRQWSISSEIQHRKRTADLASAEWDENRIMLTLNWKGLSR</sequence>
<dbReference type="RefSeq" id="WP_369601980.1">
    <property type="nucleotide sequence ID" value="NZ_CP154858.1"/>
</dbReference>
<evidence type="ECO:0000313" key="1">
    <source>
        <dbReference type="EMBL" id="XDT72979.1"/>
    </source>
</evidence>